<dbReference type="Gene3D" id="3.40.50.2000">
    <property type="entry name" value="Glycogen Phosphorylase B"/>
    <property type="match status" value="1"/>
</dbReference>
<dbReference type="PANTHER" id="PTHR46401:SF2">
    <property type="entry name" value="GLYCOSYLTRANSFERASE WBBK-RELATED"/>
    <property type="match status" value="1"/>
</dbReference>
<dbReference type="CDD" id="cd03809">
    <property type="entry name" value="GT4_MtfB-like"/>
    <property type="match status" value="1"/>
</dbReference>
<feature type="domain" description="Glycosyl transferase family 1" evidence="2">
    <location>
        <begin position="238"/>
        <end position="390"/>
    </location>
</feature>
<evidence type="ECO:0000259" key="2">
    <source>
        <dbReference type="Pfam" id="PF00534"/>
    </source>
</evidence>
<evidence type="ECO:0000313" key="3">
    <source>
        <dbReference type="EMBL" id="RWZ78348.1"/>
    </source>
</evidence>
<keyword evidence="4" id="KW-1185">Reference proteome</keyword>
<gene>
    <name evidence="3" type="ORF">EOT05_01110</name>
</gene>
<protein>
    <submittedName>
        <fullName evidence="3">Glycosyltransferase family 1 protein</fullName>
    </submittedName>
</protein>
<keyword evidence="1" id="KW-0808">Transferase</keyword>
<reference evidence="3" key="1">
    <citation type="submission" date="2019-01" db="EMBL/GenBank/DDBJ databases">
        <title>Genomic signatures and co-occurrence patterns of the ultra-small Saccharimodia (Patescibacteria phylum) suggest a symbiotic lifestyle.</title>
        <authorList>
            <person name="Lemos L."/>
            <person name="Medeiros J."/>
            <person name="Andreote F."/>
            <person name="Fernandes G."/>
            <person name="Varani A."/>
            <person name="Oliveira G."/>
            <person name="Pylro V."/>
        </authorList>
    </citation>
    <scope>NUCLEOTIDE SEQUENCE [LARGE SCALE GENOMIC DNA]</scope>
    <source>
        <strain evidence="3">AMD02</strain>
    </source>
</reference>
<dbReference type="InterPro" id="IPR001296">
    <property type="entry name" value="Glyco_trans_1"/>
</dbReference>
<name>A0A4Q0AI96_9BACT</name>
<dbReference type="Pfam" id="PF00534">
    <property type="entry name" value="Glycos_transf_1"/>
    <property type="match status" value="1"/>
</dbReference>
<sequence length="414" mass="47998">MKKIFIDVTQLMRWEGRLTGVPRVQHELISRFINNENSIFVTWHGHDFCEIKREDIFKTEDLFNDKHITSDLLNVKNAVRLALKAKRVLGRSKHVRYLNRKLETMLSAKSAKDASIVVPAPGDALFIIEGIWSDENYIQKIITFNGGGVRIVQICYDILPLVTPQFSGHSTDWLDNYVKKIYPICTLVLSISKHTMQDVAAWLRMQKLEVPKLEMFRLGENFELLEPLKPNEDDIRRNSFILSVGTIEVRKNHTLLYYTYKQAALKQIELPKIVLVGRKGWKTENIYDLMTTDPDVKDKIIFLHNASDEELVWLYKNCLFTVYPSFYEGWGLPIAESMYHGVPCLASNTSSMPEIAGNLISYFDPTSPDKLLEQILTLLEPSNLKEARLKVKEYKITTWDESYQQVKKYIMEIL</sequence>
<dbReference type="AlphaFoldDB" id="A0A4Q0AI96"/>
<dbReference type="PANTHER" id="PTHR46401">
    <property type="entry name" value="GLYCOSYLTRANSFERASE WBBK-RELATED"/>
    <property type="match status" value="1"/>
</dbReference>
<dbReference type="GO" id="GO:0016757">
    <property type="term" value="F:glycosyltransferase activity"/>
    <property type="evidence" value="ECO:0007669"/>
    <property type="project" value="InterPro"/>
</dbReference>
<evidence type="ECO:0000256" key="1">
    <source>
        <dbReference type="ARBA" id="ARBA00022679"/>
    </source>
</evidence>
<dbReference type="Proteomes" id="UP000289257">
    <property type="component" value="Unassembled WGS sequence"/>
</dbReference>
<dbReference type="SUPFAM" id="SSF53756">
    <property type="entry name" value="UDP-Glycosyltransferase/glycogen phosphorylase"/>
    <property type="match status" value="1"/>
</dbReference>
<evidence type="ECO:0000313" key="4">
    <source>
        <dbReference type="Proteomes" id="UP000289257"/>
    </source>
</evidence>
<proteinExistence type="predicted"/>
<comment type="caution">
    <text evidence="3">The sequence shown here is derived from an EMBL/GenBank/DDBJ whole genome shotgun (WGS) entry which is preliminary data.</text>
</comment>
<organism evidence="3 4">
    <name type="scientific">Candidatus Microsaccharimonas sossegonensis</name>
    <dbReference type="NCBI Taxonomy" id="2506948"/>
    <lineage>
        <taxon>Bacteria</taxon>
        <taxon>Candidatus Saccharimonadota</taxon>
        <taxon>Candidatus Saccharimonadia</taxon>
        <taxon>Candidatus Saccharimonadales</taxon>
        <taxon>Candidatus Saccharimonadaceae</taxon>
        <taxon>Candidatus Microsaccharimonas</taxon>
    </lineage>
</organism>
<accession>A0A4Q0AI96</accession>
<dbReference type="EMBL" id="SCKX01000001">
    <property type="protein sequence ID" value="RWZ78348.1"/>
    <property type="molecule type" value="Genomic_DNA"/>
</dbReference>